<evidence type="ECO:0000256" key="3">
    <source>
        <dbReference type="ARBA" id="ARBA00022642"/>
    </source>
</evidence>
<evidence type="ECO:0000256" key="7">
    <source>
        <dbReference type="ARBA" id="ARBA00022840"/>
    </source>
</evidence>
<proteinExistence type="inferred from homology"/>
<dbReference type="Proteomes" id="UP000481033">
    <property type="component" value="Unassembled WGS sequence"/>
</dbReference>
<accession>A0A6M0RNM6</accession>
<organism evidence="12 13">
    <name type="scientific">Adonisia turfae CCMR0081</name>
    <dbReference type="NCBI Taxonomy" id="2292702"/>
    <lineage>
        <taxon>Bacteria</taxon>
        <taxon>Bacillati</taxon>
        <taxon>Cyanobacteriota</taxon>
        <taxon>Adonisia</taxon>
        <taxon>Adonisia turfae</taxon>
    </lineage>
</organism>
<keyword evidence="5 10" id="KW-0548">Nucleotidyltransferase</keyword>
<evidence type="ECO:0000256" key="8">
    <source>
        <dbReference type="ARBA" id="ARBA00023027"/>
    </source>
</evidence>
<comment type="catalytic activity">
    <reaction evidence="9 10">
        <text>nicotinate beta-D-ribonucleotide + ATP + H(+) = deamido-NAD(+) + diphosphate</text>
        <dbReference type="Rhea" id="RHEA:22860"/>
        <dbReference type="ChEBI" id="CHEBI:15378"/>
        <dbReference type="ChEBI" id="CHEBI:30616"/>
        <dbReference type="ChEBI" id="CHEBI:33019"/>
        <dbReference type="ChEBI" id="CHEBI:57502"/>
        <dbReference type="ChEBI" id="CHEBI:58437"/>
        <dbReference type="EC" id="2.7.7.18"/>
    </reaction>
</comment>
<sequence length="220" mass="24769">MSNNLIGDFFTLRLPVTIPPANQLRVALFGTSADPPHNGHRSIVATLGHQFDHVAVWASDNPWKENQSPIEMRMDMLELAIADLNTPGTIKLHRELSHPYTAVTLERARRIWPHAEFTFVIGADLVKQLPSWYRSEDVMRWAKILVFPRPGYGLNKTELDHLRSLGANVAIATPLSQHHISSSTLRQGCLEQPDEIPAVVQAYIHQHNLYPCPENTPTIP</sequence>
<protein>
    <recommendedName>
        <fullName evidence="10">Probable nicotinate-nucleotide adenylyltransferase</fullName>
        <ecNumber evidence="10">2.7.7.18</ecNumber>
    </recommendedName>
    <alternativeName>
        <fullName evidence="10">Deamido-NAD(+) diphosphorylase</fullName>
    </alternativeName>
    <alternativeName>
        <fullName evidence="10">Deamido-NAD(+) pyrophosphorylase</fullName>
    </alternativeName>
    <alternativeName>
        <fullName evidence="10">Nicotinate mononucleotide adenylyltransferase</fullName>
        <shortName evidence="10">NaMN adenylyltransferase</shortName>
    </alternativeName>
</protein>
<reference evidence="12 13" key="1">
    <citation type="journal article" date="2020" name="Microb. Ecol.">
        <title>Ecogenomics of the Marine Benthic Filamentous Cyanobacterium Adonisia.</title>
        <authorList>
            <person name="Walter J.M."/>
            <person name="Coutinho F.H."/>
            <person name="Leomil L."/>
            <person name="Hargreaves P.I."/>
            <person name="Campeao M.E."/>
            <person name="Vieira V.V."/>
            <person name="Silva B.S."/>
            <person name="Fistarol G.O."/>
            <person name="Salomon P.S."/>
            <person name="Sawabe T."/>
            <person name="Mino S."/>
            <person name="Hosokawa M."/>
            <person name="Miyashita H."/>
            <person name="Maruyama F."/>
            <person name="van Verk M.C."/>
            <person name="Dutilh B.E."/>
            <person name="Thompson C.C."/>
            <person name="Thompson F.L."/>
        </authorList>
    </citation>
    <scope>NUCLEOTIDE SEQUENCE [LARGE SCALE GENOMIC DNA]</scope>
    <source>
        <strain evidence="12 13">CCMR0081</strain>
    </source>
</reference>
<dbReference type="GO" id="GO:0009435">
    <property type="term" value="P:NAD+ biosynthetic process"/>
    <property type="evidence" value="ECO:0007669"/>
    <property type="project" value="UniProtKB-UniRule"/>
</dbReference>
<dbReference type="EC" id="2.7.7.18" evidence="10"/>
<dbReference type="HAMAP" id="MF_00244">
    <property type="entry name" value="NaMN_adenylyltr"/>
    <property type="match status" value="1"/>
</dbReference>
<evidence type="ECO:0000256" key="10">
    <source>
        <dbReference type="HAMAP-Rule" id="MF_00244"/>
    </source>
</evidence>
<comment type="pathway">
    <text evidence="2 10">Cofactor biosynthesis; NAD(+) biosynthesis; deamido-NAD(+) from nicotinate D-ribonucleotide: step 1/1.</text>
</comment>
<dbReference type="InterPro" id="IPR005248">
    <property type="entry name" value="NadD/NMNAT"/>
</dbReference>
<keyword evidence="4 10" id="KW-0808">Transferase</keyword>
<comment type="caution">
    <text evidence="12">The sequence shown here is derived from an EMBL/GenBank/DDBJ whole genome shotgun (WGS) entry which is preliminary data.</text>
</comment>
<gene>
    <name evidence="10" type="primary">nadD</name>
    <name evidence="12" type="ORF">DXZ20_19730</name>
</gene>
<keyword evidence="6 10" id="KW-0547">Nucleotide-binding</keyword>
<dbReference type="PANTHER" id="PTHR39321">
    <property type="entry name" value="NICOTINATE-NUCLEOTIDE ADENYLYLTRANSFERASE-RELATED"/>
    <property type="match status" value="1"/>
</dbReference>
<dbReference type="SUPFAM" id="SSF52374">
    <property type="entry name" value="Nucleotidylyl transferase"/>
    <property type="match status" value="1"/>
</dbReference>
<evidence type="ECO:0000256" key="2">
    <source>
        <dbReference type="ARBA" id="ARBA00005019"/>
    </source>
</evidence>
<dbReference type="UniPathway" id="UPA00253">
    <property type="reaction ID" value="UER00332"/>
</dbReference>
<evidence type="ECO:0000313" key="13">
    <source>
        <dbReference type="Proteomes" id="UP000481033"/>
    </source>
</evidence>
<keyword evidence="13" id="KW-1185">Reference proteome</keyword>
<evidence type="ECO:0000256" key="1">
    <source>
        <dbReference type="ARBA" id="ARBA00002324"/>
    </source>
</evidence>
<feature type="domain" description="Cytidyltransferase-like" evidence="11">
    <location>
        <begin position="28"/>
        <end position="187"/>
    </location>
</feature>
<dbReference type="PANTHER" id="PTHR39321:SF3">
    <property type="entry name" value="PHOSPHOPANTETHEINE ADENYLYLTRANSFERASE"/>
    <property type="match status" value="1"/>
</dbReference>
<dbReference type="NCBIfam" id="NF000842">
    <property type="entry name" value="PRK00071.2-1"/>
    <property type="match status" value="1"/>
</dbReference>
<evidence type="ECO:0000256" key="9">
    <source>
        <dbReference type="ARBA" id="ARBA00048721"/>
    </source>
</evidence>
<name>A0A6M0RNM6_9CYAN</name>
<dbReference type="Gene3D" id="3.40.50.620">
    <property type="entry name" value="HUPs"/>
    <property type="match status" value="1"/>
</dbReference>
<dbReference type="NCBIfam" id="TIGR00482">
    <property type="entry name" value="nicotinate (nicotinamide) nucleotide adenylyltransferase"/>
    <property type="match status" value="1"/>
</dbReference>
<dbReference type="InterPro" id="IPR014729">
    <property type="entry name" value="Rossmann-like_a/b/a_fold"/>
</dbReference>
<dbReference type="Pfam" id="PF01467">
    <property type="entry name" value="CTP_transf_like"/>
    <property type="match status" value="1"/>
</dbReference>
<dbReference type="CDD" id="cd02165">
    <property type="entry name" value="NMNAT"/>
    <property type="match status" value="1"/>
</dbReference>
<evidence type="ECO:0000256" key="6">
    <source>
        <dbReference type="ARBA" id="ARBA00022741"/>
    </source>
</evidence>
<dbReference type="NCBIfam" id="TIGR00125">
    <property type="entry name" value="cyt_tran_rel"/>
    <property type="match status" value="1"/>
</dbReference>
<evidence type="ECO:0000259" key="11">
    <source>
        <dbReference type="Pfam" id="PF01467"/>
    </source>
</evidence>
<dbReference type="GO" id="GO:0004515">
    <property type="term" value="F:nicotinate-nucleotide adenylyltransferase activity"/>
    <property type="evidence" value="ECO:0007669"/>
    <property type="project" value="UniProtKB-UniRule"/>
</dbReference>
<comment type="function">
    <text evidence="1 10">Catalyzes the reversible adenylation of nicotinate mononucleotide (NaMN) to nicotinic acid adenine dinucleotide (NaAD).</text>
</comment>
<keyword evidence="7 10" id="KW-0067">ATP-binding</keyword>
<evidence type="ECO:0000256" key="5">
    <source>
        <dbReference type="ARBA" id="ARBA00022695"/>
    </source>
</evidence>
<evidence type="ECO:0000313" key="12">
    <source>
        <dbReference type="EMBL" id="NEZ57834.1"/>
    </source>
</evidence>
<dbReference type="AlphaFoldDB" id="A0A6M0RNM6"/>
<dbReference type="InterPro" id="IPR004821">
    <property type="entry name" value="Cyt_trans-like"/>
</dbReference>
<dbReference type="GO" id="GO:0005524">
    <property type="term" value="F:ATP binding"/>
    <property type="evidence" value="ECO:0007669"/>
    <property type="project" value="UniProtKB-KW"/>
</dbReference>
<dbReference type="EMBL" id="QXHD01000004">
    <property type="protein sequence ID" value="NEZ57834.1"/>
    <property type="molecule type" value="Genomic_DNA"/>
</dbReference>
<keyword evidence="3 10" id="KW-0662">Pyridine nucleotide biosynthesis</keyword>
<keyword evidence="8 10" id="KW-0520">NAD</keyword>
<evidence type="ECO:0000256" key="4">
    <source>
        <dbReference type="ARBA" id="ARBA00022679"/>
    </source>
</evidence>
<comment type="similarity">
    <text evidence="10">Belongs to the NadD family.</text>
</comment>